<reference evidence="1" key="2">
    <citation type="journal article" date="2015" name="Data Brief">
        <title>Shoot transcriptome of the giant reed, Arundo donax.</title>
        <authorList>
            <person name="Barrero R.A."/>
            <person name="Guerrero F.D."/>
            <person name="Moolhuijzen P."/>
            <person name="Goolsby J.A."/>
            <person name="Tidwell J."/>
            <person name="Bellgard S.E."/>
            <person name="Bellgard M.I."/>
        </authorList>
    </citation>
    <scope>NUCLEOTIDE SEQUENCE</scope>
    <source>
        <tissue evidence="1">Shoot tissue taken approximately 20 cm above the soil surface</tissue>
    </source>
</reference>
<accession>A0A0A9AHV5</accession>
<evidence type="ECO:0000313" key="1">
    <source>
        <dbReference type="EMBL" id="JAD51264.1"/>
    </source>
</evidence>
<protein>
    <submittedName>
        <fullName evidence="1">Uncharacterized protein</fullName>
    </submittedName>
</protein>
<organism evidence="1">
    <name type="scientific">Arundo donax</name>
    <name type="common">Giant reed</name>
    <name type="synonym">Donax arundinaceus</name>
    <dbReference type="NCBI Taxonomy" id="35708"/>
    <lineage>
        <taxon>Eukaryota</taxon>
        <taxon>Viridiplantae</taxon>
        <taxon>Streptophyta</taxon>
        <taxon>Embryophyta</taxon>
        <taxon>Tracheophyta</taxon>
        <taxon>Spermatophyta</taxon>
        <taxon>Magnoliopsida</taxon>
        <taxon>Liliopsida</taxon>
        <taxon>Poales</taxon>
        <taxon>Poaceae</taxon>
        <taxon>PACMAD clade</taxon>
        <taxon>Arundinoideae</taxon>
        <taxon>Arundineae</taxon>
        <taxon>Arundo</taxon>
    </lineage>
</organism>
<proteinExistence type="predicted"/>
<reference evidence="1" key="1">
    <citation type="submission" date="2014-09" db="EMBL/GenBank/DDBJ databases">
        <authorList>
            <person name="Magalhaes I.L.F."/>
            <person name="Oliveira U."/>
            <person name="Santos F.R."/>
            <person name="Vidigal T.H.D.A."/>
            <person name="Brescovit A.D."/>
            <person name="Santos A.J."/>
        </authorList>
    </citation>
    <scope>NUCLEOTIDE SEQUENCE</scope>
    <source>
        <tissue evidence="1">Shoot tissue taken approximately 20 cm above the soil surface</tissue>
    </source>
</reference>
<sequence>MQAMEPNHLRSPVHHGTPAACATLSTPILQSSGSFKEVLP</sequence>
<dbReference type="AlphaFoldDB" id="A0A0A9AHV5"/>
<dbReference type="EMBL" id="GBRH01246631">
    <property type="protein sequence ID" value="JAD51264.1"/>
    <property type="molecule type" value="Transcribed_RNA"/>
</dbReference>
<name>A0A0A9AHV5_ARUDO</name>